<organism evidence="1 2">
    <name type="scientific">Halobacillus shinanisalinarum</name>
    <dbReference type="NCBI Taxonomy" id="2932258"/>
    <lineage>
        <taxon>Bacteria</taxon>
        <taxon>Bacillati</taxon>
        <taxon>Bacillota</taxon>
        <taxon>Bacilli</taxon>
        <taxon>Bacillales</taxon>
        <taxon>Bacillaceae</taxon>
        <taxon>Halobacillus</taxon>
    </lineage>
</organism>
<gene>
    <name evidence="1" type="ORF">MUO14_24135</name>
</gene>
<protein>
    <submittedName>
        <fullName evidence="1">Uncharacterized protein</fullName>
    </submittedName>
</protein>
<keyword evidence="2" id="KW-1185">Reference proteome</keyword>
<evidence type="ECO:0000313" key="2">
    <source>
        <dbReference type="Proteomes" id="UP000831880"/>
    </source>
</evidence>
<name>A0ABY4GZS9_9BACI</name>
<dbReference type="EMBL" id="CP095074">
    <property type="protein sequence ID" value="UOQ93420.1"/>
    <property type="molecule type" value="Genomic_DNA"/>
</dbReference>
<accession>A0ABY4GZS9</accession>
<sequence>MERSYFYDSYPDDPREYQQDALAAFFAQIIGNGVSNAPNLSNGEVTATNSMTVQLGPMWAFANGYGYNNTAALNLTHDTADPSYDRIDRIVTRYDSSPQVRWNKAYVKKGTPSDNPVPPDLQRDTLVYELSVSQVRVTAGKSFIEQSQITDERANPNVCGYIPLHNIYRGLTIDENGMVTMPRQSFVKTENQANISFPENVRTALPFGEVLEDKQGELISDTMFRPKANGVFNVWAEVGLPQSSFPNGLDGHIYVYVNGKESFPLEARVLNTSNDNFFIASGFDSFNQGDEVEFRFIHYNTGESISSNLLRVRIAKMA</sequence>
<dbReference type="Proteomes" id="UP000831880">
    <property type="component" value="Chromosome"/>
</dbReference>
<reference evidence="1 2" key="1">
    <citation type="submission" date="2022-04" db="EMBL/GenBank/DDBJ databases">
        <title>Halobacillus sp. isolated from saltern.</title>
        <authorList>
            <person name="Won M."/>
            <person name="Lee C.-M."/>
            <person name="Woen H.-Y."/>
            <person name="Kwon S.-W."/>
        </authorList>
    </citation>
    <scope>NUCLEOTIDE SEQUENCE [LARGE SCALE GENOMIC DNA]</scope>
    <source>
        <strain evidence="1 2">SSTM10-2</strain>
    </source>
</reference>
<evidence type="ECO:0000313" key="1">
    <source>
        <dbReference type="EMBL" id="UOQ93420.1"/>
    </source>
</evidence>
<proteinExistence type="predicted"/>
<dbReference type="RefSeq" id="WP_244753020.1">
    <property type="nucleotide sequence ID" value="NZ_CP095074.1"/>
</dbReference>